<comment type="caution">
    <text evidence="1">The sequence shown here is derived from an EMBL/GenBank/DDBJ whole genome shotgun (WGS) entry which is preliminary data.</text>
</comment>
<proteinExistence type="predicted"/>
<protein>
    <submittedName>
        <fullName evidence="1">Uncharacterized protein</fullName>
    </submittedName>
</protein>
<gene>
    <name evidence="1" type="ORF">CHA01nite_38300</name>
</gene>
<keyword evidence="2" id="KW-1185">Reference proteome</keyword>
<dbReference type="EMBL" id="BJYJ01000046">
    <property type="protein sequence ID" value="GEN78090.1"/>
    <property type="molecule type" value="Genomic_DNA"/>
</dbReference>
<evidence type="ECO:0000313" key="1">
    <source>
        <dbReference type="EMBL" id="GEN78090.1"/>
    </source>
</evidence>
<evidence type="ECO:0000313" key="2">
    <source>
        <dbReference type="Proteomes" id="UP000321863"/>
    </source>
</evidence>
<name>A0A511YSB6_9FLAO</name>
<dbReference type="RefSeq" id="WP_146944477.1">
    <property type="nucleotide sequence ID" value="NZ_BJYJ01000046.1"/>
</dbReference>
<dbReference type="AlphaFoldDB" id="A0A511YSB6"/>
<dbReference type="Proteomes" id="UP000321863">
    <property type="component" value="Unassembled WGS sequence"/>
</dbReference>
<organism evidence="1 2">
    <name type="scientific">Chryseobacterium hagamense</name>
    <dbReference type="NCBI Taxonomy" id="395935"/>
    <lineage>
        <taxon>Bacteria</taxon>
        <taxon>Pseudomonadati</taxon>
        <taxon>Bacteroidota</taxon>
        <taxon>Flavobacteriia</taxon>
        <taxon>Flavobacteriales</taxon>
        <taxon>Weeksellaceae</taxon>
        <taxon>Chryseobacterium group</taxon>
        <taxon>Chryseobacterium</taxon>
    </lineage>
</organism>
<accession>A0A511YSB6</accession>
<reference evidence="1 2" key="1">
    <citation type="submission" date="2019-07" db="EMBL/GenBank/DDBJ databases">
        <title>Whole genome shotgun sequence of Chryseobacterium hagamense NBRC 105253.</title>
        <authorList>
            <person name="Hosoyama A."/>
            <person name="Uohara A."/>
            <person name="Ohji S."/>
            <person name="Ichikawa N."/>
        </authorList>
    </citation>
    <scope>NUCLEOTIDE SEQUENCE [LARGE SCALE GENOMIC DNA]</scope>
    <source>
        <strain evidence="1 2">NBRC 105253</strain>
    </source>
</reference>
<sequence>MLNFLIFIKKFNSYEWKNQQQKRRYYVRSILNTQLILGKTSEEVEELLGKNESCSRVANRWTYTLYNETKTRRKYFLVVYFEHHIAVKVRKEYKSIF</sequence>